<evidence type="ECO:0000256" key="6">
    <source>
        <dbReference type="ARBA" id="ARBA00023014"/>
    </source>
</evidence>
<keyword evidence="6" id="KW-0411">Iron-sulfur</keyword>
<sequence length="67" mass="7247">MPYQVHIDERVCNGHGNCIVAAPHLFDLDPETNIAAVQSGRVTDDDGPALVEAEADCPARAISFRRT</sequence>
<accession>A0A0K0X260</accession>
<proteinExistence type="predicted"/>
<dbReference type="EMBL" id="CP012150">
    <property type="protein sequence ID" value="AKS31525.1"/>
    <property type="molecule type" value="Genomic_DNA"/>
</dbReference>
<keyword evidence="3" id="KW-0479">Metal-binding</keyword>
<evidence type="ECO:0000256" key="5">
    <source>
        <dbReference type="ARBA" id="ARBA00023004"/>
    </source>
</evidence>
<dbReference type="AlphaFoldDB" id="A0A0K0X260"/>
<dbReference type="Proteomes" id="UP000062255">
    <property type="component" value="Chromosome"/>
</dbReference>
<dbReference type="PANTHER" id="PTHR36923">
    <property type="entry name" value="FERREDOXIN"/>
    <property type="match status" value="1"/>
</dbReference>
<evidence type="ECO:0000313" key="9">
    <source>
        <dbReference type="Proteomes" id="UP000062255"/>
    </source>
</evidence>
<protein>
    <recommendedName>
        <fullName evidence="10">Ferredoxin</fullName>
    </recommendedName>
</protein>
<dbReference type="KEGG" id="mgo:AFA91_06115"/>
<dbReference type="InterPro" id="IPR051269">
    <property type="entry name" value="Fe-S_cluster_ET"/>
</dbReference>
<dbReference type="PATRIC" id="fig|134601.6.peg.1267"/>
<reference evidence="8 9" key="1">
    <citation type="submission" date="2015-07" db="EMBL/GenBank/DDBJ databases">
        <title>Complete genome sequence of Mycobacterium goodii X7B, a facultative thermophilic biodesulfurizing bacterium.</title>
        <authorList>
            <person name="Yu B."/>
            <person name="Li F."/>
            <person name="Xu P."/>
        </authorList>
    </citation>
    <scope>NUCLEOTIDE SEQUENCE [LARGE SCALE GENOMIC DNA]</scope>
    <source>
        <strain evidence="8 9">X7B</strain>
    </source>
</reference>
<comment type="cofactor">
    <cofactor evidence="1">
        <name>[3Fe-4S] cluster</name>
        <dbReference type="ChEBI" id="CHEBI:21137"/>
    </cofactor>
</comment>
<dbReference type="OrthoDB" id="9803319at2"/>
<evidence type="ECO:0000256" key="4">
    <source>
        <dbReference type="ARBA" id="ARBA00022982"/>
    </source>
</evidence>
<keyword evidence="7" id="KW-0003">3Fe-4S</keyword>
<dbReference type="PANTHER" id="PTHR36923:SF3">
    <property type="entry name" value="FERREDOXIN"/>
    <property type="match status" value="1"/>
</dbReference>
<keyword evidence="4" id="KW-0249">Electron transport</keyword>
<name>A0A0K0X260_MYCGD</name>
<dbReference type="SUPFAM" id="SSF54862">
    <property type="entry name" value="4Fe-4S ferredoxins"/>
    <property type="match status" value="1"/>
</dbReference>
<organism evidence="8 9">
    <name type="scientific">Mycolicibacterium goodii</name>
    <name type="common">Mycobacterium goodii</name>
    <dbReference type="NCBI Taxonomy" id="134601"/>
    <lineage>
        <taxon>Bacteria</taxon>
        <taxon>Bacillati</taxon>
        <taxon>Actinomycetota</taxon>
        <taxon>Actinomycetes</taxon>
        <taxon>Mycobacteriales</taxon>
        <taxon>Mycobacteriaceae</taxon>
        <taxon>Mycolicibacterium</taxon>
    </lineage>
</organism>
<evidence type="ECO:0008006" key="10">
    <source>
        <dbReference type="Google" id="ProtNLM"/>
    </source>
</evidence>
<evidence type="ECO:0000256" key="2">
    <source>
        <dbReference type="ARBA" id="ARBA00022448"/>
    </source>
</evidence>
<evidence type="ECO:0000256" key="7">
    <source>
        <dbReference type="ARBA" id="ARBA00023291"/>
    </source>
</evidence>
<keyword evidence="5" id="KW-0408">Iron</keyword>
<gene>
    <name evidence="8" type="ORF">AFA91_06115</name>
</gene>
<dbReference type="GO" id="GO:0051538">
    <property type="term" value="F:3 iron, 4 sulfur cluster binding"/>
    <property type="evidence" value="ECO:0007669"/>
    <property type="project" value="UniProtKB-KW"/>
</dbReference>
<evidence type="ECO:0000256" key="1">
    <source>
        <dbReference type="ARBA" id="ARBA00001927"/>
    </source>
</evidence>
<keyword evidence="2" id="KW-0813">Transport</keyword>
<dbReference type="Pfam" id="PF13459">
    <property type="entry name" value="Fer4_15"/>
    <property type="match status" value="1"/>
</dbReference>
<evidence type="ECO:0000256" key="3">
    <source>
        <dbReference type="ARBA" id="ARBA00022723"/>
    </source>
</evidence>
<dbReference type="GO" id="GO:0046872">
    <property type="term" value="F:metal ion binding"/>
    <property type="evidence" value="ECO:0007669"/>
    <property type="project" value="UniProtKB-KW"/>
</dbReference>
<evidence type="ECO:0000313" key="8">
    <source>
        <dbReference type="EMBL" id="AKS31525.1"/>
    </source>
</evidence>
<dbReference type="Gene3D" id="3.30.70.20">
    <property type="match status" value="1"/>
</dbReference>
<dbReference type="RefSeq" id="WP_049743933.1">
    <property type="nucleotide sequence ID" value="NZ_CP012150.1"/>
</dbReference>